<dbReference type="AlphaFoldDB" id="A0AB33KM22"/>
<accession>A0AB33KM22</accession>
<sequence length="360" mass="38304">MSDVRFWRRRRVRRTAAWTVTAAVLAGGLFWVSGGYDSWRDDRALDSACDGDLAAGAVRELFDGISLTSSGRWSDRRRCTVSASDDDSDIGLALWVGQTERMMDLENSGGFDAPLGHGWTGSFRYNPDDEDPDEAAAVLLLSCGKESGHGRVMTVDANLGWGAFDDPVARERLVAVLTETATAYTRRTGCAAPAGERVKDVGVSTNRRDYKPVASATGSCAGVLDEKTAARWGVSTVQEITADPAPLEECVLGGLRGAFLYGFTASYGPSARYARMRLDQWQDSAAAARRGPDALSGSYALGARCPGAGGSALFEVDTLGDEGNPKLAAPVVDHRGLRAALQRFAERSAKKHGCEAPGAV</sequence>
<dbReference type="EMBL" id="AP035884">
    <property type="protein sequence ID" value="BFP54683.1"/>
    <property type="molecule type" value="Genomic_DNA"/>
</dbReference>
<proteinExistence type="predicted"/>
<reference evidence="1" key="1">
    <citation type="submission" date="2024-07" db="EMBL/GenBank/DDBJ databases">
        <title>Complete genome sequences of cellulolytic bacteria, Kitasatospora sp. CMC57 and Streptomyces sp. CMC78, isolated from Japanese agricultural soil.</title>
        <authorList>
            <person name="Hashimoto T."/>
            <person name="Ito M."/>
            <person name="Iwamoto M."/>
            <person name="Fukahori D."/>
            <person name="Shoda T."/>
            <person name="Sakoda M."/>
            <person name="Morohoshi T."/>
            <person name="Mitsuboshi M."/>
            <person name="Nishizawa T."/>
        </authorList>
    </citation>
    <scope>NUCLEOTIDE SEQUENCE</scope>
    <source>
        <strain evidence="1">CMC78</strain>
    </source>
</reference>
<evidence type="ECO:0000313" key="1">
    <source>
        <dbReference type="EMBL" id="BFP54683.1"/>
    </source>
</evidence>
<protein>
    <recommendedName>
        <fullName evidence="2">LigA protein</fullName>
    </recommendedName>
</protein>
<organism evidence="1">
    <name type="scientific">Streptomyces sp. CMC78</name>
    <dbReference type="NCBI Taxonomy" id="3231512"/>
    <lineage>
        <taxon>Bacteria</taxon>
        <taxon>Bacillati</taxon>
        <taxon>Actinomycetota</taxon>
        <taxon>Actinomycetes</taxon>
        <taxon>Kitasatosporales</taxon>
        <taxon>Streptomycetaceae</taxon>
        <taxon>Streptomyces</taxon>
    </lineage>
</organism>
<gene>
    <name evidence="1" type="ORF">SCMC78_44900</name>
</gene>
<name>A0AB33KM22_9ACTN</name>
<dbReference type="RefSeq" id="WP_408054164.1">
    <property type="nucleotide sequence ID" value="NZ_AP035884.1"/>
</dbReference>
<dbReference type="KEGG" id="stcm:SCMC78_44900"/>
<evidence type="ECO:0008006" key="2">
    <source>
        <dbReference type="Google" id="ProtNLM"/>
    </source>
</evidence>